<dbReference type="InterPro" id="IPR003829">
    <property type="entry name" value="Pirin_N_dom"/>
</dbReference>
<dbReference type="InterPro" id="IPR012093">
    <property type="entry name" value="Pirin"/>
</dbReference>
<dbReference type="Pfam" id="PF05726">
    <property type="entry name" value="Pirin_C"/>
    <property type="match status" value="1"/>
</dbReference>
<evidence type="ECO:0008006" key="6">
    <source>
        <dbReference type="Google" id="ProtNLM"/>
    </source>
</evidence>
<dbReference type="InterPro" id="IPR011051">
    <property type="entry name" value="RmlC_Cupin_sf"/>
</dbReference>
<dbReference type="AlphaFoldDB" id="A0A7S1B7N6"/>
<proteinExistence type="inferred from homology"/>
<dbReference type="PANTHER" id="PTHR13903:SF8">
    <property type="entry name" value="PIRIN"/>
    <property type="match status" value="1"/>
</dbReference>
<dbReference type="EMBL" id="HBFR01006918">
    <property type="protein sequence ID" value="CAD8877803.1"/>
    <property type="molecule type" value="Transcribed_RNA"/>
</dbReference>
<sequence>MRITSPILRTTVIQPGPMPTPDPFLFCVYHKDDYPQGPINKTMEAPFPGNGNDFDQDAPYRMYHGEKIPGFPQHPHRGFETITATIEGIIDHADSMGNAGRYGQGDLQWMTAGKGIVHGEMFPLVNVDKPNHAKFFQIWLNLPRAKKMVDPSFAMFWAHEIPKFSSKDGKASVTSWFGDYFVRDEFGKSGADANACDAAFDQYGASTKKNLPPLDSWAADPENDVAVLHISLKPGGKLVLPKSKKEGVNRSLYLVEGYDNGVLIGKEKITQKVVLDMDSSQDVKLYLPESSNGSCEFLLLQGKPIDEPVAQHGPFVMNTYEEISQAFKDYRRTQFGGWPWPKEEMVFPQDKGRFALLSGKETTPNI</sequence>
<dbReference type="Pfam" id="PF02678">
    <property type="entry name" value="Pirin"/>
    <property type="match status" value="1"/>
</dbReference>
<organism evidence="5">
    <name type="scientific">Corethron hystrix</name>
    <dbReference type="NCBI Taxonomy" id="216773"/>
    <lineage>
        <taxon>Eukaryota</taxon>
        <taxon>Sar</taxon>
        <taxon>Stramenopiles</taxon>
        <taxon>Ochrophyta</taxon>
        <taxon>Bacillariophyta</taxon>
        <taxon>Coscinodiscophyceae</taxon>
        <taxon>Corethrophycidae</taxon>
        <taxon>Corethrales</taxon>
        <taxon>Corethraceae</taxon>
        <taxon>Corethron</taxon>
    </lineage>
</organism>
<feature type="domain" description="Pirin N-terminal" evidence="3">
    <location>
        <begin position="56"/>
        <end position="140"/>
    </location>
</feature>
<reference evidence="5" key="1">
    <citation type="submission" date="2021-01" db="EMBL/GenBank/DDBJ databases">
        <authorList>
            <person name="Corre E."/>
            <person name="Pelletier E."/>
            <person name="Niang G."/>
            <person name="Scheremetjew M."/>
            <person name="Finn R."/>
            <person name="Kale V."/>
            <person name="Holt S."/>
            <person name="Cochrane G."/>
            <person name="Meng A."/>
            <person name="Brown T."/>
            <person name="Cohen L."/>
        </authorList>
    </citation>
    <scope>NUCLEOTIDE SEQUENCE</scope>
    <source>
        <strain evidence="5">308</strain>
    </source>
</reference>
<accession>A0A7S1B7N6</accession>
<evidence type="ECO:0000259" key="3">
    <source>
        <dbReference type="Pfam" id="PF02678"/>
    </source>
</evidence>
<dbReference type="PANTHER" id="PTHR13903">
    <property type="entry name" value="PIRIN-RELATED"/>
    <property type="match status" value="1"/>
</dbReference>
<dbReference type="SUPFAM" id="SSF51182">
    <property type="entry name" value="RmlC-like cupins"/>
    <property type="match status" value="1"/>
</dbReference>
<dbReference type="InterPro" id="IPR008778">
    <property type="entry name" value="Pirin_C_dom"/>
</dbReference>
<gene>
    <name evidence="5" type="ORF">CHYS00102_LOCUS4987</name>
</gene>
<evidence type="ECO:0000256" key="2">
    <source>
        <dbReference type="RuleBase" id="RU003457"/>
    </source>
</evidence>
<dbReference type="Gene3D" id="2.60.120.10">
    <property type="entry name" value="Jelly Rolls"/>
    <property type="match status" value="2"/>
</dbReference>
<name>A0A7S1B7N6_9STRA</name>
<dbReference type="InterPro" id="IPR014710">
    <property type="entry name" value="RmlC-like_jellyroll"/>
</dbReference>
<evidence type="ECO:0000259" key="4">
    <source>
        <dbReference type="Pfam" id="PF05726"/>
    </source>
</evidence>
<evidence type="ECO:0000313" key="5">
    <source>
        <dbReference type="EMBL" id="CAD8877803.1"/>
    </source>
</evidence>
<evidence type="ECO:0000256" key="1">
    <source>
        <dbReference type="ARBA" id="ARBA00008416"/>
    </source>
</evidence>
<dbReference type="CDD" id="cd02909">
    <property type="entry name" value="cupin_pirin_N"/>
    <property type="match status" value="1"/>
</dbReference>
<comment type="similarity">
    <text evidence="1 2">Belongs to the pirin family.</text>
</comment>
<feature type="domain" description="Pirin C-terminal" evidence="4">
    <location>
        <begin position="228"/>
        <end position="336"/>
    </location>
</feature>
<protein>
    <recommendedName>
        <fullName evidence="6">Pirin</fullName>
    </recommendedName>
</protein>